<gene>
    <name evidence="1" type="ORF">GSONMT00002717001</name>
</gene>
<reference evidence="1" key="2">
    <citation type="submission" date="2014-03" db="EMBL/GenBank/DDBJ databases">
        <authorList>
            <person name="Genoscope - CEA"/>
        </authorList>
    </citation>
    <scope>NUCLEOTIDE SEQUENCE</scope>
</reference>
<dbReference type="EMBL" id="FR923515">
    <property type="protein sequence ID" value="CDQ95978.1"/>
    <property type="molecule type" value="Genomic_DNA"/>
</dbReference>
<accession>A0A060YVR0</accession>
<feature type="non-terminal residue" evidence="1">
    <location>
        <position position="146"/>
    </location>
</feature>
<reference evidence="1" key="1">
    <citation type="journal article" date="2014" name="Nat. Commun.">
        <title>The rainbow trout genome provides novel insights into evolution after whole-genome duplication in vertebrates.</title>
        <authorList>
            <person name="Berthelot C."/>
            <person name="Brunet F."/>
            <person name="Chalopin D."/>
            <person name="Juanchich A."/>
            <person name="Bernard M."/>
            <person name="Noel B."/>
            <person name="Bento P."/>
            <person name="Da Silva C."/>
            <person name="Labadie K."/>
            <person name="Alberti A."/>
            <person name="Aury J.M."/>
            <person name="Louis A."/>
            <person name="Dehais P."/>
            <person name="Bardou P."/>
            <person name="Montfort J."/>
            <person name="Klopp C."/>
            <person name="Cabau C."/>
            <person name="Gaspin C."/>
            <person name="Thorgaard G.H."/>
            <person name="Boussaha M."/>
            <person name="Quillet E."/>
            <person name="Guyomard R."/>
            <person name="Galiana D."/>
            <person name="Bobe J."/>
            <person name="Volff J.N."/>
            <person name="Genet C."/>
            <person name="Wincker P."/>
            <person name="Jaillon O."/>
            <person name="Roest Crollius H."/>
            <person name="Guiguen Y."/>
        </authorList>
    </citation>
    <scope>NUCLEOTIDE SEQUENCE [LARGE SCALE GENOMIC DNA]</scope>
</reference>
<protein>
    <submittedName>
        <fullName evidence="1">Uncharacterized protein</fullName>
    </submittedName>
</protein>
<proteinExistence type="predicted"/>
<dbReference type="PaxDb" id="8022-A0A060YVR0"/>
<evidence type="ECO:0000313" key="2">
    <source>
        <dbReference type="Proteomes" id="UP000193380"/>
    </source>
</evidence>
<sequence>MLFNRSLSAPDRPSKVVTTLDGSVLEYVDNYKYLGVWLDCKLSFQTHIKHLQSKSNQIKFIYIALRTSADISKCCTETQPKTPNSKQCRCRSTVARKNSLERPKPRKKPREEPGYVGWPVLFWLCRVEIITEHGQDVQMFINDQHG</sequence>
<dbReference type="Proteomes" id="UP000193380">
    <property type="component" value="Unassembled WGS sequence"/>
</dbReference>
<evidence type="ECO:0000313" key="1">
    <source>
        <dbReference type="EMBL" id="CDQ95978.1"/>
    </source>
</evidence>
<name>A0A060YVR0_ONCMY</name>
<dbReference type="AlphaFoldDB" id="A0A060YVR0"/>
<organism evidence="1 2">
    <name type="scientific">Oncorhynchus mykiss</name>
    <name type="common">Rainbow trout</name>
    <name type="synonym">Salmo gairdneri</name>
    <dbReference type="NCBI Taxonomy" id="8022"/>
    <lineage>
        <taxon>Eukaryota</taxon>
        <taxon>Metazoa</taxon>
        <taxon>Chordata</taxon>
        <taxon>Craniata</taxon>
        <taxon>Vertebrata</taxon>
        <taxon>Euteleostomi</taxon>
        <taxon>Actinopterygii</taxon>
        <taxon>Neopterygii</taxon>
        <taxon>Teleostei</taxon>
        <taxon>Protacanthopterygii</taxon>
        <taxon>Salmoniformes</taxon>
        <taxon>Salmonidae</taxon>
        <taxon>Salmoninae</taxon>
        <taxon>Oncorhynchus</taxon>
    </lineage>
</organism>